<feature type="region of interest" description="Disordered" evidence="1">
    <location>
        <begin position="176"/>
        <end position="204"/>
    </location>
</feature>
<feature type="compositionally biased region" description="Basic and acidic residues" evidence="1">
    <location>
        <begin position="52"/>
        <end position="61"/>
    </location>
</feature>
<dbReference type="EMBL" id="CAEZXN010000057">
    <property type="protein sequence ID" value="CAB4708123.1"/>
    <property type="molecule type" value="Genomic_DNA"/>
</dbReference>
<reference evidence="2" key="1">
    <citation type="submission" date="2020-05" db="EMBL/GenBank/DDBJ databases">
        <authorList>
            <person name="Chiriac C."/>
            <person name="Salcher M."/>
            <person name="Ghai R."/>
            <person name="Kavagutti S V."/>
        </authorList>
    </citation>
    <scope>NUCLEOTIDE SEQUENCE</scope>
</reference>
<evidence type="ECO:0000313" key="2">
    <source>
        <dbReference type="EMBL" id="CAB4708123.1"/>
    </source>
</evidence>
<dbReference type="AlphaFoldDB" id="A0A6J6QF72"/>
<evidence type="ECO:0000256" key="1">
    <source>
        <dbReference type="SAM" id="MobiDB-lite"/>
    </source>
</evidence>
<name>A0A6J6QF72_9ZZZZ</name>
<feature type="region of interest" description="Disordered" evidence="1">
    <location>
        <begin position="43"/>
        <end position="63"/>
    </location>
</feature>
<sequence>MSVREWLGQIASTKKPRLPKPVSCARFLTSAFTPALLTRYGARPPALPGPDIRPKHAEKTTTRPLRASTIGAAMMLSAQKTASKLIDITRRHSSFVVLMVFETFSLITPCASTRTSGTPKVVSISPKTFLVFSRFSRSSDRYSHCKVRAASTRRSSSLATKTIECPANLRALAVSKPKPREPPVIKVSVTEKSSRKSAIPATSV</sequence>
<protein>
    <submittedName>
        <fullName evidence="2">Unannotated protein</fullName>
    </submittedName>
</protein>
<organism evidence="2">
    <name type="scientific">freshwater metagenome</name>
    <dbReference type="NCBI Taxonomy" id="449393"/>
    <lineage>
        <taxon>unclassified sequences</taxon>
        <taxon>metagenomes</taxon>
        <taxon>ecological metagenomes</taxon>
    </lineage>
</organism>
<accession>A0A6J6QF72</accession>
<gene>
    <name evidence="2" type="ORF">UFOPK2423_01563</name>
</gene>
<proteinExistence type="predicted"/>